<protein>
    <submittedName>
        <fullName evidence="2">34461_t:CDS:1</fullName>
    </submittedName>
</protein>
<sequence>EITTITNQSSSKQKPATIITIWDLPEDAKNLQSKQDIATQEKEPIENKHKVSLRYEQYWFTTRKETTRENTGKTEQFRRKAGNTCPAHQMGALVQLKIIRERSSQYKQSRTIQQTSENSSASSFQTSRQLLKSCDNSAAP</sequence>
<dbReference type="Proteomes" id="UP000789901">
    <property type="component" value="Unassembled WGS sequence"/>
</dbReference>
<name>A0ABN7WQ72_GIGMA</name>
<feature type="compositionally biased region" description="Polar residues" evidence="1">
    <location>
        <begin position="105"/>
        <end position="140"/>
    </location>
</feature>
<feature type="region of interest" description="Disordered" evidence="1">
    <location>
        <begin position="65"/>
        <end position="84"/>
    </location>
</feature>
<comment type="caution">
    <text evidence="2">The sequence shown here is derived from an EMBL/GenBank/DDBJ whole genome shotgun (WGS) entry which is preliminary data.</text>
</comment>
<proteinExistence type="predicted"/>
<organism evidence="2 3">
    <name type="scientific">Gigaspora margarita</name>
    <dbReference type="NCBI Taxonomy" id="4874"/>
    <lineage>
        <taxon>Eukaryota</taxon>
        <taxon>Fungi</taxon>
        <taxon>Fungi incertae sedis</taxon>
        <taxon>Mucoromycota</taxon>
        <taxon>Glomeromycotina</taxon>
        <taxon>Glomeromycetes</taxon>
        <taxon>Diversisporales</taxon>
        <taxon>Gigasporaceae</taxon>
        <taxon>Gigaspora</taxon>
    </lineage>
</organism>
<feature type="compositionally biased region" description="Basic and acidic residues" evidence="1">
    <location>
        <begin position="65"/>
        <end position="78"/>
    </location>
</feature>
<evidence type="ECO:0000313" key="3">
    <source>
        <dbReference type="Proteomes" id="UP000789901"/>
    </source>
</evidence>
<accession>A0ABN7WQ72</accession>
<dbReference type="EMBL" id="CAJVQB010054755">
    <property type="protein sequence ID" value="CAG8836956.1"/>
    <property type="molecule type" value="Genomic_DNA"/>
</dbReference>
<feature type="region of interest" description="Disordered" evidence="1">
    <location>
        <begin position="104"/>
        <end position="140"/>
    </location>
</feature>
<keyword evidence="3" id="KW-1185">Reference proteome</keyword>
<feature type="non-terminal residue" evidence="2">
    <location>
        <position position="1"/>
    </location>
</feature>
<evidence type="ECO:0000313" key="2">
    <source>
        <dbReference type="EMBL" id="CAG8836956.1"/>
    </source>
</evidence>
<feature type="non-terminal residue" evidence="2">
    <location>
        <position position="140"/>
    </location>
</feature>
<reference evidence="2 3" key="1">
    <citation type="submission" date="2021-06" db="EMBL/GenBank/DDBJ databases">
        <authorList>
            <person name="Kallberg Y."/>
            <person name="Tangrot J."/>
            <person name="Rosling A."/>
        </authorList>
    </citation>
    <scope>NUCLEOTIDE SEQUENCE [LARGE SCALE GENOMIC DNA]</scope>
    <source>
        <strain evidence="2 3">120-4 pot B 10/14</strain>
    </source>
</reference>
<gene>
    <name evidence="2" type="ORF">GMARGA_LOCUS33285</name>
</gene>
<evidence type="ECO:0000256" key="1">
    <source>
        <dbReference type="SAM" id="MobiDB-lite"/>
    </source>
</evidence>